<dbReference type="KEGG" id="pden:F1C79_04165"/>
<dbReference type="EMBL" id="CP043626">
    <property type="protein sequence ID" value="QEY75906.1"/>
    <property type="molecule type" value="Genomic_DNA"/>
</dbReference>
<sequence length="154" mass="16415">MLKYAASSYLAYTGNTGIHGGDGVDTLKVENYNQVLDLTLATSKGKVSSMEIIDLTSTNASYGNTLKLSVQDVLENGQTDLFHGTDKHTVQMMVKGNAKSVVNLDDLLGAKGPDYGDWANNGSINVGGTTYNVYQHSGLDAELLVQQAVKVNLV</sequence>
<evidence type="ECO:0000313" key="1">
    <source>
        <dbReference type="EMBL" id="QEY75906.1"/>
    </source>
</evidence>
<keyword evidence="2" id="KW-1185">Reference proteome</keyword>
<organism evidence="1 2">
    <name type="scientific">Pseudomonas denitrificans</name>
    <dbReference type="NCBI Taxonomy" id="43306"/>
    <lineage>
        <taxon>Bacteria</taxon>
        <taxon>Pseudomonadati</taxon>
        <taxon>Pseudomonadota</taxon>
        <taxon>Gammaproteobacteria</taxon>
        <taxon>Pseudomonadales</taxon>
        <taxon>Pseudomonadaceae</taxon>
        <taxon>Halopseudomonas</taxon>
    </lineage>
</organism>
<name>A0A9X7R7T5_PSEDE</name>
<gene>
    <name evidence="1" type="ORF">F1C79_04165</name>
</gene>
<protein>
    <submittedName>
        <fullName evidence="1">Uncharacterized protein</fullName>
    </submittedName>
</protein>
<dbReference type="Proteomes" id="UP000326659">
    <property type="component" value="Chromosome"/>
</dbReference>
<accession>A0A9X7R7T5</accession>
<reference evidence="1 2" key="1">
    <citation type="submission" date="2019-09" db="EMBL/GenBank/DDBJ databases">
        <title>Prosopis cineraria nodule microbiome.</title>
        <authorList>
            <person name="Chaluvadi S.R."/>
            <person name="Ali R."/>
            <person name="Wang X."/>
        </authorList>
    </citation>
    <scope>NUCLEOTIDE SEQUENCE [LARGE SCALE GENOMIC DNA]</scope>
    <source>
        <strain evidence="1 2">BG1</strain>
    </source>
</reference>
<proteinExistence type="predicted"/>
<dbReference type="AlphaFoldDB" id="A0A9X7R7T5"/>
<dbReference type="OrthoDB" id="6614754at2"/>
<evidence type="ECO:0000313" key="2">
    <source>
        <dbReference type="Proteomes" id="UP000326659"/>
    </source>
</evidence>